<dbReference type="Proteomes" id="UP000028302">
    <property type="component" value="Unassembled WGS sequence"/>
</dbReference>
<dbReference type="Pfam" id="PF01614">
    <property type="entry name" value="IclR_C"/>
    <property type="match status" value="1"/>
</dbReference>
<dbReference type="InterPro" id="IPR029016">
    <property type="entry name" value="GAF-like_dom_sf"/>
</dbReference>
<name>A0A084IPF3_SALHC</name>
<feature type="domain" description="HTH iclR-type" evidence="6">
    <location>
        <begin position="2"/>
        <end position="64"/>
    </location>
</feature>
<evidence type="ECO:0000256" key="4">
    <source>
        <dbReference type="ARBA" id="ARBA00040379"/>
    </source>
</evidence>
<dbReference type="AlphaFoldDB" id="A0A084IPF3"/>
<dbReference type="Gene3D" id="3.30.450.40">
    <property type="match status" value="1"/>
</dbReference>
<dbReference type="GO" id="GO:0003700">
    <property type="term" value="F:DNA-binding transcription factor activity"/>
    <property type="evidence" value="ECO:0007669"/>
    <property type="project" value="TreeGrafter"/>
</dbReference>
<gene>
    <name evidence="8" type="ORF">C41B8_03191</name>
</gene>
<organism evidence="8 9">
    <name type="scientific">Salinisphaera hydrothermalis (strain C41B8)</name>
    <dbReference type="NCBI Taxonomy" id="1304275"/>
    <lineage>
        <taxon>Bacteria</taxon>
        <taxon>Pseudomonadati</taxon>
        <taxon>Pseudomonadota</taxon>
        <taxon>Gammaproteobacteria</taxon>
        <taxon>Salinisphaerales</taxon>
        <taxon>Salinisphaeraceae</taxon>
        <taxon>Salinisphaera</taxon>
    </lineage>
</organism>
<dbReference type="PROSITE" id="PS51077">
    <property type="entry name" value="HTH_ICLR"/>
    <property type="match status" value="1"/>
</dbReference>
<evidence type="ECO:0000313" key="8">
    <source>
        <dbReference type="EMBL" id="KEZ78587.1"/>
    </source>
</evidence>
<evidence type="ECO:0000313" key="9">
    <source>
        <dbReference type="Proteomes" id="UP000028302"/>
    </source>
</evidence>
<evidence type="ECO:0000256" key="2">
    <source>
        <dbReference type="ARBA" id="ARBA00023125"/>
    </source>
</evidence>
<keyword evidence="9" id="KW-1185">Reference proteome</keyword>
<dbReference type="GO" id="GO:0003677">
    <property type="term" value="F:DNA binding"/>
    <property type="evidence" value="ECO:0007669"/>
    <property type="project" value="UniProtKB-KW"/>
</dbReference>
<dbReference type="SUPFAM" id="SSF55781">
    <property type="entry name" value="GAF domain-like"/>
    <property type="match status" value="1"/>
</dbReference>
<keyword evidence="1" id="KW-0805">Transcription regulation</keyword>
<dbReference type="PANTHER" id="PTHR30136">
    <property type="entry name" value="HELIX-TURN-HELIX TRANSCRIPTIONAL REGULATOR, ICLR FAMILY"/>
    <property type="match status" value="1"/>
</dbReference>
<dbReference type="InterPro" id="IPR050707">
    <property type="entry name" value="HTH_MetabolicPath_Reg"/>
</dbReference>
<evidence type="ECO:0000259" key="7">
    <source>
        <dbReference type="PROSITE" id="PS51078"/>
    </source>
</evidence>
<dbReference type="InterPro" id="IPR014757">
    <property type="entry name" value="Tscrpt_reg_IclR_C"/>
</dbReference>
<dbReference type="SUPFAM" id="SSF46785">
    <property type="entry name" value="Winged helix' DNA-binding domain"/>
    <property type="match status" value="1"/>
</dbReference>
<dbReference type="GO" id="GO:0045892">
    <property type="term" value="P:negative regulation of DNA-templated transcription"/>
    <property type="evidence" value="ECO:0007669"/>
    <property type="project" value="TreeGrafter"/>
</dbReference>
<dbReference type="OrthoDB" id="9807558at2"/>
<dbReference type="InterPro" id="IPR005471">
    <property type="entry name" value="Tscrpt_reg_IclR_N"/>
</dbReference>
<dbReference type="InterPro" id="IPR036390">
    <property type="entry name" value="WH_DNA-bd_sf"/>
</dbReference>
<keyword evidence="3" id="KW-0804">Transcription</keyword>
<dbReference type="eggNOG" id="COG1414">
    <property type="taxonomic scope" value="Bacteria"/>
</dbReference>
<dbReference type="PANTHER" id="PTHR30136:SF24">
    <property type="entry name" value="HTH-TYPE TRANSCRIPTIONAL REPRESSOR ALLR"/>
    <property type="match status" value="1"/>
</dbReference>
<dbReference type="EMBL" id="APNK01000003">
    <property type="protein sequence ID" value="KEZ78587.1"/>
    <property type="molecule type" value="Genomic_DNA"/>
</dbReference>
<dbReference type="InterPro" id="IPR036388">
    <property type="entry name" value="WH-like_DNA-bd_sf"/>
</dbReference>
<dbReference type="Pfam" id="PF09339">
    <property type="entry name" value="HTH_IclR"/>
    <property type="match status" value="1"/>
</dbReference>
<protein>
    <recommendedName>
        <fullName evidence="4">HTH-type transcriptional repressor AllR</fullName>
    </recommendedName>
    <alternativeName>
        <fullName evidence="5">Negative regulator of allantoin and glyoxylate utilization operons</fullName>
    </alternativeName>
</protein>
<proteinExistence type="predicted"/>
<feature type="domain" description="IclR-ED" evidence="7">
    <location>
        <begin position="65"/>
        <end position="246"/>
    </location>
</feature>
<keyword evidence="2" id="KW-0238">DNA-binding</keyword>
<dbReference type="SMART" id="SM00346">
    <property type="entry name" value="HTH_ICLR"/>
    <property type="match status" value="1"/>
</dbReference>
<evidence type="ECO:0000256" key="5">
    <source>
        <dbReference type="ARBA" id="ARBA00042627"/>
    </source>
</evidence>
<sequence length="257" mass="27475">MDKTLLKGLRVLETLAASPQPMGVTTLSRALDLTKSNAHRTLQTLVAAGYARSNPETATYECTLKLFEVASAVVSRLDVRQIADPYLQQLAHATHESIHLSVLDGLDVIYLNKIESPQPVRAYSAIGGRAPAHCVASGKALLAWQSDDMLATLPDDLAQWTPHTLDTLEALLADLAETRRRGFSINCGEWRDSVGGAAAPVFDAHGLPVAALGISGPLERLSLGTLHQHGPVVIRTARELSRALGYRGDAYPDSAAA</sequence>
<dbReference type="STRING" id="1304275.C41B8_03191"/>
<dbReference type="PROSITE" id="PS51078">
    <property type="entry name" value="ICLR_ED"/>
    <property type="match status" value="1"/>
</dbReference>
<dbReference type="PATRIC" id="fig|1304275.5.peg.647"/>
<evidence type="ECO:0000256" key="1">
    <source>
        <dbReference type="ARBA" id="ARBA00023015"/>
    </source>
</evidence>
<dbReference type="RefSeq" id="WP_037334029.1">
    <property type="nucleotide sequence ID" value="NZ_APNK01000003.1"/>
</dbReference>
<evidence type="ECO:0000256" key="3">
    <source>
        <dbReference type="ARBA" id="ARBA00023163"/>
    </source>
</evidence>
<accession>A0A084IPF3</accession>
<dbReference type="Gene3D" id="1.10.10.10">
    <property type="entry name" value="Winged helix-like DNA-binding domain superfamily/Winged helix DNA-binding domain"/>
    <property type="match status" value="1"/>
</dbReference>
<reference evidence="8 9" key="1">
    <citation type="submission" date="2013-03" db="EMBL/GenBank/DDBJ databases">
        <title>Salinisphaera hydrothermalis C41B8 Genome Sequencing.</title>
        <authorList>
            <person name="Li C."/>
            <person name="Lai Q."/>
            <person name="Shao Z."/>
        </authorList>
    </citation>
    <scope>NUCLEOTIDE SEQUENCE [LARGE SCALE GENOMIC DNA]</scope>
    <source>
        <strain evidence="8 9">C41B8</strain>
    </source>
</reference>
<evidence type="ECO:0000259" key="6">
    <source>
        <dbReference type="PROSITE" id="PS51077"/>
    </source>
</evidence>
<comment type="caution">
    <text evidence="8">The sequence shown here is derived from an EMBL/GenBank/DDBJ whole genome shotgun (WGS) entry which is preliminary data.</text>
</comment>